<keyword evidence="8" id="KW-1185">Reference proteome</keyword>
<dbReference type="InterPro" id="IPR013083">
    <property type="entry name" value="Znf_RING/FYVE/PHD"/>
</dbReference>
<keyword evidence="1" id="KW-0479">Metal-binding</keyword>
<evidence type="ECO:0000259" key="6">
    <source>
        <dbReference type="PROSITE" id="PS50089"/>
    </source>
</evidence>
<dbReference type="InterPro" id="IPR039577">
    <property type="entry name" value="Rad18"/>
</dbReference>
<name>A0ABD3N2C2_9STRA</name>
<dbReference type="PANTHER" id="PTHR14134:SF2">
    <property type="entry name" value="E3 UBIQUITIN-PROTEIN LIGASE RAD18"/>
    <property type="match status" value="1"/>
</dbReference>
<keyword evidence="3" id="KW-0862">Zinc</keyword>
<protein>
    <recommendedName>
        <fullName evidence="6">RING-type domain-containing protein</fullName>
    </recommendedName>
</protein>
<comment type="caution">
    <text evidence="7">The sequence shown here is derived from an EMBL/GenBank/DDBJ whole genome shotgun (WGS) entry which is preliminary data.</text>
</comment>
<dbReference type="InterPro" id="IPR001841">
    <property type="entry name" value="Znf_RING"/>
</dbReference>
<dbReference type="Proteomes" id="UP001530293">
    <property type="component" value="Unassembled WGS sequence"/>
</dbReference>
<dbReference type="Pfam" id="PF00097">
    <property type="entry name" value="zf-C3HC4"/>
    <property type="match status" value="1"/>
</dbReference>
<feature type="region of interest" description="Disordered" evidence="5">
    <location>
        <begin position="439"/>
        <end position="461"/>
    </location>
</feature>
<dbReference type="EMBL" id="JALLBG020000055">
    <property type="protein sequence ID" value="KAL3769448.1"/>
    <property type="molecule type" value="Genomic_DNA"/>
</dbReference>
<accession>A0ABD3N2C2</accession>
<dbReference type="AlphaFoldDB" id="A0ABD3N2C2"/>
<dbReference type="PROSITE" id="PS50089">
    <property type="entry name" value="ZF_RING_2"/>
    <property type="match status" value="1"/>
</dbReference>
<organism evidence="7 8">
    <name type="scientific">Discostella pseudostelligera</name>
    <dbReference type="NCBI Taxonomy" id="259834"/>
    <lineage>
        <taxon>Eukaryota</taxon>
        <taxon>Sar</taxon>
        <taxon>Stramenopiles</taxon>
        <taxon>Ochrophyta</taxon>
        <taxon>Bacillariophyta</taxon>
        <taxon>Coscinodiscophyceae</taxon>
        <taxon>Thalassiosirophycidae</taxon>
        <taxon>Stephanodiscales</taxon>
        <taxon>Stephanodiscaceae</taxon>
        <taxon>Discostella</taxon>
    </lineage>
</organism>
<feature type="region of interest" description="Disordered" evidence="5">
    <location>
        <begin position="42"/>
        <end position="100"/>
    </location>
</feature>
<evidence type="ECO:0000256" key="2">
    <source>
        <dbReference type="ARBA" id="ARBA00022771"/>
    </source>
</evidence>
<evidence type="ECO:0000313" key="7">
    <source>
        <dbReference type="EMBL" id="KAL3769448.1"/>
    </source>
</evidence>
<dbReference type="PROSITE" id="PS00518">
    <property type="entry name" value="ZF_RING_1"/>
    <property type="match status" value="1"/>
</dbReference>
<evidence type="ECO:0000256" key="4">
    <source>
        <dbReference type="PROSITE-ProRule" id="PRU00175"/>
    </source>
</evidence>
<evidence type="ECO:0000256" key="3">
    <source>
        <dbReference type="ARBA" id="ARBA00022833"/>
    </source>
</evidence>
<reference evidence="7 8" key="1">
    <citation type="submission" date="2024-10" db="EMBL/GenBank/DDBJ databases">
        <title>Updated reference genomes for cyclostephanoid diatoms.</title>
        <authorList>
            <person name="Roberts W.R."/>
            <person name="Alverson A.J."/>
        </authorList>
    </citation>
    <scope>NUCLEOTIDE SEQUENCE [LARGE SCALE GENOMIC DNA]</scope>
    <source>
        <strain evidence="7 8">AJA232-27</strain>
    </source>
</reference>
<keyword evidence="2 4" id="KW-0863">Zinc-finger</keyword>
<dbReference type="GO" id="GO:0008270">
    <property type="term" value="F:zinc ion binding"/>
    <property type="evidence" value="ECO:0007669"/>
    <property type="project" value="UniProtKB-KW"/>
</dbReference>
<evidence type="ECO:0000256" key="1">
    <source>
        <dbReference type="ARBA" id="ARBA00022723"/>
    </source>
</evidence>
<dbReference type="PANTHER" id="PTHR14134">
    <property type="entry name" value="E3 UBIQUITIN-PROTEIN LIGASE RAD18"/>
    <property type="match status" value="1"/>
</dbReference>
<dbReference type="InterPro" id="IPR018957">
    <property type="entry name" value="Znf_C3HC4_RING-type"/>
</dbReference>
<sequence>MAPTLKEVDAIELKAAASAPALAAAVESERVGIAVETASSGMRMPPVNQDHATAPPAAAPSPPVRQSTTTTITTTAPPTKPLITSIERENPNDIPPDESAFLIPPHFSRNNPFHRNLANLDLAMRCAICSELYHAPVTLIPCMHAFCSLCVRAHFKSTLTGMKRKVDCPKCNEPVRMPGSSDYEKGILPNKQLEQLVDAYTQCRDQMRESFVQLDILTKEKSLGILSVKGEQKKKTGRVQKVMKHGEDLEDRDVRLSKRIRTMANKADYSSESDVDDDEDYVDQHNLKLPACQVVPKQMLPHGQQHQLKRKPTVNYHSLKKKQLVEMCHKEGLYTHGSDSELKRRHSDFITLYNSECDSAHPRSVEQLLEEFRNREMSIRREASRAGAGHQSTLMRNLTYSLESRKEGDNTMPTTRDPTFDAKMNNNFAEMIASLRKQREARASSSSKPVANAEGVDEKVGGHGDIVAEPIKSVGRDTVIQDKTTSKSAEYEAQIDKFTEPIVGGASSSSHPVGTTNEDKQVVEAHAEPYVGRDTAIQDATTSKDATFDAPINTFAERIEGRSSSSSRPVGTANGVQQVDEENVEPINIGRNTANHNVMSTTSFTLADYKRMYGSPSPHLAPQRPTTNCEQAFKTVSEATTHDVSTTPKYTYSLQSTTSFTLADYKRMYGSPSPHLAPHRPTTNCEQAFATVSEATKHVVSTTPKYTYTTQPKSASRISSLGPWVCRACTFNNLRNLTKKARCEMCNAVRPIELGSADKRTADVVNIE</sequence>
<dbReference type="SUPFAM" id="SSF57850">
    <property type="entry name" value="RING/U-box"/>
    <property type="match status" value="1"/>
</dbReference>
<evidence type="ECO:0000256" key="5">
    <source>
        <dbReference type="SAM" id="MobiDB-lite"/>
    </source>
</evidence>
<dbReference type="SMART" id="SM00184">
    <property type="entry name" value="RING"/>
    <property type="match status" value="1"/>
</dbReference>
<evidence type="ECO:0000313" key="8">
    <source>
        <dbReference type="Proteomes" id="UP001530293"/>
    </source>
</evidence>
<feature type="domain" description="RING-type" evidence="6">
    <location>
        <begin position="126"/>
        <end position="172"/>
    </location>
</feature>
<dbReference type="Gene3D" id="3.30.40.10">
    <property type="entry name" value="Zinc/RING finger domain, C3HC4 (zinc finger)"/>
    <property type="match status" value="1"/>
</dbReference>
<proteinExistence type="predicted"/>
<feature type="compositionally biased region" description="Low complexity" evidence="5">
    <location>
        <begin position="68"/>
        <end position="84"/>
    </location>
</feature>
<gene>
    <name evidence="7" type="ORF">ACHAWU_008857</name>
</gene>
<dbReference type="InterPro" id="IPR017907">
    <property type="entry name" value="Znf_RING_CS"/>
</dbReference>